<dbReference type="AlphaFoldDB" id="A0A4S4MXR9"/>
<dbReference type="InterPro" id="IPR036573">
    <property type="entry name" value="CBM_sf_5/12"/>
</dbReference>
<dbReference type="EMBL" id="SGPM01000082">
    <property type="protein sequence ID" value="THH30407.1"/>
    <property type="molecule type" value="Genomic_DNA"/>
</dbReference>
<name>A0A4S4MXR9_9APHY</name>
<evidence type="ECO:0000256" key="1">
    <source>
        <dbReference type="ARBA" id="ARBA00022801"/>
    </source>
</evidence>
<dbReference type="GO" id="GO:0005975">
    <property type="term" value="P:carbohydrate metabolic process"/>
    <property type="evidence" value="ECO:0007669"/>
    <property type="project" value="InterPro"/>
</dbReference>
<dbReference type="GO" id="GO:0004553">
    <property type="term" value="F:hydrolase activity, hydrolyzing O-glycosyl compounds"/>
    <property type="evidence" value="ECO:0007669"/>
    <property type="project" value="InterPro"/>
</dbReference>
<dbReference type="SUPFAM" id="SSF51055">
    <property type="entry name" value="Carbohydrate binding domain"/>
    <property type="match status" value="1"/>
</dbReference>
<evidence type="ECO:0000313" key="4">
    <source>
        <dbReference type="Proteomes" id="UP000308730"/>
    </source>
</evidence>
<dbReference type="CDD" id="cd12214">
    <property type="entry name" value="ChiA1_BD"/>
    <property type="match status" value="1"/>
</dbReference>
<dbReference type="Pfam" id="PF11901">
    <property type="entry name" value="DM9"/>
    <property type="match status" value="1"/>
</dbReference>
<accession>A0A4S4MXR9</accession>
<feature type="domain" description="Chitin-binding type-3" evidence="2">
    <location>
        <begin position="5"/>
        <end position="45"/>
    </location>
</feature>
<keyword evidence="4" id="KW-1185">Reference proteome</keyword>
<dbReference type="GO" id="GO:0030246">
    <property type="term" value="F:carbohydrate binding"/>
    <property type="evidence" value="ECO:0007669"/>
    <property type="project" value="InterPro"/>
</dbReference>
<organism evidence="3 4">
    <name type="scientific">Antrodiella citrinella</name>
    <dbReference type="NCBI Taxonomy" id="2447956"/>
    <lineage>
        <taxon>Eukaryota</taxon>
        <taxon>Fungi</taxon>
        <taxon>Dikarya</taxon>
        <taxon>Basidiomycota</taxon>
        <taxon>Agaricomycotina</taxon>
        <taxon>Agaricomycetes</taxon>
        <taxon>Polyporales</taxon>
        <taxon>Steccherinaceae</taxon>
        <taxon>Antrodiella</taxon>
    </lineage>
</organism>
<dbReference type="SMART" id="SM00696">
    <property type="entry name" value="DM9"/>
    <property type="match status" value="2"/>
</dbReference>
<protein>
    <recommendedName>
        <fullName evidence="2">Chitin-binding type-3 domain-containing protein</fullName>
    </recommendedName>
</protein>
<dbReference type="GO" id="GO:0005576">
    <property type="term" value="C:extracellular region"/>
    <property type="evidence" value="ECO:0007669"/>
    <property type="project" value="InterPro"/>
</dbReference>
<dbReference type="InterPro" id="IPR003610">
    <property type="entry name" value="CBM5/12"/>
</dbReference>
<dbReference type="Proteomes" id="UP000308730">
    <property type="component" value="Unassembled WGS sequence"/>
</dbReference>
<reference evidence="3 4" key="1">
    <citation type="submission" date="2019-02" db="EMBL/GenBank/DDBJ databases">
        <title>Genome sequencing of the rare red list fungi Antrodiella citrinella (Flaviporus citrinellus).</title>
        <authorList>
            <person name="Buettner E."/>
            <person name="Kellner H."/>
        </authorList>
    </citation>
    <scope>NUCLEOTIDE SEQUENCE [LARGE SCALE GENOMIC DNA]</scope>
    <source>
        <strain evidence="3 4">DSM 108506</strain>
    </source>
</reference>
<dbReference type="Pfam" id="PF02839">
    <property type="entry name" value="CBM_5_12"/>
    <property type="match status" value="1"/>
</dbReference>
<dbReference type="Gene3D" id="2.10.10.20">
    <property type="entry name" value="Carbohydrate-binding module superfamily 5/12"/>
    <property type="match status" value="1"/>
</dbReference>
<dbReference type="PANTHER" id="PTHR31649:SF1">
    <property type="entry name" value="FARNESOIC ACID O-METHYL TRANSFERASE DOMAIN-CONTAINING PROTEIN"/>
    <property type="match status" value="1"/>
</dbReference>
<sequence length="321" mass="36977">MPYFWEPGTQYNIGDEVEFEGFTYKIIQPHQSQSDWTPPATPALWARIPVGDHHYDDFNEHEERRHEERREEYQYEKREERAWDDHQNQAQEVAIHREEQKQNWYDITDERKKQLEIGGGLLVGAAAIGAGYLAYRHHQKSKEEKQADVWSLQAWLKDAQFRTQKYHQEGPRGPATWLLVQGKNIPQLAIRGGEEVGEPLFIARFFIDGSIQVGKASHRFELGALVGYRGEEIPSATYEILVGDLRNLRWVNCYGRLDINQLGGRPVEGGKEADGTPLFIIQTRFEGGVHPGKVSTKMEGAIISYGGREQLVQEYHVLCYQ</sequence>
<dbReference type="OrthoDB" id="2142040at2759"/>
<evidence type="ECO:0000259" key="2">
    <source>
        <dbReference type="Pfam" id="PF02839"/>
    </source>
</evidence>
<gene>
    <name evidence="3" type="ORF">EUX98_g3777</name>
</gene>
<dbReference type="InterPro" id="IPR006616">
    <property type="entry name" value="DM9_repeat"/>
</dbReference>
<dbReference type="PANTHER" id="PTHR31649">
    <property type="entry name" value="AGAP009604-PA"/>
    <property type="match status" value="1"/>
</dbReference>
<proteinExistence type="predicted"/>
<comment type="caution">
    <text evidence="3">The sequence shown here is derived from an EMBL/GenBank/DDBJ whole genome shotgun (WGS) entry which is preliminary data.</text>
</comment>
<keyword evidence="1" id="KW-0378">Hydrolase</keyword>
<evidence type="ECO:0000313" key="3">
    <source>
        <dbReference type="EMBL" id="THH30407.1"/>
    </source>
</evidence>